<dbReference type="Proteomes" id="UP001519288">
    <property type="component" value="Unassembled WGS sequence"/>
</dbReference>
<protein>
    <submittedName>
        <fullName evidence="1">Uncharacterized protein</fullName>
    </submittedName>
</protein>
<name>A0ABS4JFJ0_9BACL</name>
<comment type="caution">
    <text evidence="1">The sequence shown here is derived from an EMBL/GenBank/DDBJ whole genome shotgun (WGS) entry which is preliminary data.</text>
</comment>
<keyword evidence="2" id="KW-1185">Reference proteome</keyword>
<dbReference type="EMBL" id="JAGGLD010000001">
    <property type="protein sequence ID" value="MBP1999364.1"/>
    <property type="molecule type" value="Genomic_DNA"/>
</dbReference>
<evidence type="ECO:0000313" key="2">
    <source>
        <dbReference type="Proteomes" id="UP001519288"/>
    </source>
</evidence>
<accession>A0ABS4JFJ0</accession>
<organism evidence="1 2">
    <name type="scientific">Paenibacillus shirakamiensis</name>
    <dbReference type="NCBI Taxonomy" id="1265935"/>
    <lineage>
        <taxon>Bacteria</taxon>
        <taxon>Bacillati</taxon>
        <taxon>Bacillota</taxon>
        <taxon>Bacilli</taxon>
        <taxon>Bacillales</taxon>
        <taxon>Paenibacillaceae</taxon>
        <taxon>Paenibacillus</taxon>
    </lineage>
</organism>
<evidence type="ECO:0000313" key="1">
    <source>
        <dbReference type="EMBL" id="MBP1999364.1"/>
    </source>
</evidence>
<proteinExistence type="predicted"/>
<sequence>MPSLISKRKKLIDLCVQCSQDKSPRNSSGAFLRSPLINQLALQNLLPLQILPQRTIHRRRPEG</sequence>
<reference evidence="1 2" key="1">
    <citation type="submission" date="2021-03" db="EMBL/GenBank/DDBJ databases">
        <title>Genomic Encyclopedia of Type Strains, Phase IV (KMG-IV): sequencing the most valuable type-strain genomes for metagenomic binning, comparative biology and taxonomic classification.</title>
        <authorList>
            <person name="Goeker M."/>
        </authorList>
    </citation>
    <scope>NUCLEOTIDE SEQUENCE [LARGE SCALE GENOMIC DNA]</scope>
    <source>
        <strain evidence="1 2">DSM 26806</strain>
    </source>
</reference>
<gene>
    <name evidence="1" type="ORF">J2Z69_000383</name>
</gene>